<evidence type="ECO:0000259" key="2">
    <source>
        <dbReference type="Pfam" id="PF04536"/>
    </source>
</evidence>
<dbReference type="Proteomes" id="UP000662914">
    <property type="component" value="Chromosome"/>
</dbReference>
<feature type="transmembrane region" description="Helical" evidence="1">
    <location>
        <begin position="40"/>
        <end position="59"/>
    </location>
</feature>
<name>A0A809RK89_9PROT</name>
<gene>
    <name evidence="3" type="ORF">DSYM_05610</name>
</gene>
<sequence length="204" mass="21516">MNLSETDRKEIAGRAERLEARSGVQVVAAVVGRCDAYPEIPWKAFALFSGLAFLAASLWHPDAVLGGLTFLVGGAAAALATLFLPGFARLFLDAARREAETRQYAAAFFLDHGLARTQRRNAVLLLVGVFERCVVVLPDGGLPLAAAELHDIIARMRPALAAGRVAPALRDGLDALEALLVAKGFTAGGGRDEIAAEVIEEKGA</sequence>
<dbReference type="Gene3D" id="3.10.310.50">
    <property type="match status" value="1"/>
</dbReference>
<reference evidence="3" key="1">
    <citation type="journal article" name="DNA Res.">
        <title>The physiological potential of anammox bacteria as revealed by their core genome structure.</title>
        <authorList>
            <person name="Okubo T."/>
            <person name="Toyoda A."/>
            <person name="Fukuhara K."/>
            <person name="Uchiyama I."/>
            <person name="Harigaya Y."/>
            <person name="Kuroiwa M."/>
            <person name="Suzuki T."/>
            <person name="Murakami Y."/>
            <person name="Suwa Y."/>
            <person name="Takami H."/>
        </authorList>
    </citation>
    <scope>NUCLEOTIDE SEQUENCE</scope>
    <source>
        <strain evidence="3">317325-3</strain>
    </source>
</reference>
<organism evidence="3 4">
    <name type="scientific">Candidatus Desulfobacillus denitrificans</name>
    <dbReference type="NCBI Taxonomy" id="2608985"/>
    <lineage>
        <taxon>Bacteria</taxon>
        <taxon>Pseudomonadati</taxon>
        <taxon>Pseudomonadota</taxon>
        <taxon>Betaproteobacteria</taxon>
        <taxon>Candidatus Desulfobacillus</taxon>
    </lineage>
</organism>
<evidence type="ECO:0000313" key="4">
    <source>
        <dbReference type="Proteomes" id="UP000662914"/>
    </source>
</evidence>
<dbReference type="AlphaFoldDB" id="A0A809RK89"/>
<keyword evidence="1" id="KW-0812">Transmembrane</keyword>
<feature type="transmembrane region" description="Helical" evidence="1">
    <location>
        <begin position="65"/>
        <end position="92"/>
    </location>
</feature>
<proteinExistence type="predicted"/>
<dbReference type="Pfam" id="PF04536">
    <property type="entry name" value="TPM_phosphatase"/>
    <property type="match status" value="1"/>
</dbReference>
<accession>A0A809RK89</accession>
<protein>
    <recommendedName>
        <fullName evidence="2">TPM domain-containing protein</fullName>
    </recommendedName>
</protein>
<dbReference type="KEGG" id="ddz:DSYM_05610"/>
<keyword evidence="1" id="KW-0472">Membrane</keyword>
<dbReference type="InterPro" id="IPR007621">
    <property type="entry name" value="TPM_dom"/>
</dbReference>
<dbReference type="EMBL" id="AP021857">
    <property type="protein sequence ID" value="BBO19862.1"/>
    <property type="molecule type" value="Genomic_DNA"/>
</dbReference>
<keyword evidence="1" id="KW-1133">Transmembrane helix</keyword>
<evidence type="ECO:0000313" key="3">
    <source>
        <dbReference type="EMBL" id="BBO19862.1"/>
    </source>
</evidence>
<feature type="domain" description="TPM" evidence="2">
    <location>
        <begin position="101"/>
        <end position="178"/>
    </location>
</feature>
<evidence type="ECO:0000256" key="1">
    <source>
        <dbReference type="SAM" id="Phobius"/>
    </source>
</evidence>